<reference evidence="1" key="1">
    <citation type="submission" date="2020-05" db="EMBL/GenBank/DDBJ databases">
        <authorList>
            <person name="Chiriac C."/>
            <person name="Salcher M."/>
            <person name="Ghai R."/>
            <person name="Kavagutti S V."/>
        </authorList>
    </citation>
    <scope>NUCLEOTIDE SEQUENCE</scope>
</reference>
<sequence length="58" mass="6813">MVTIKYHLEALEFEVNVLKSRLKPEDTGHLHTTIGVLEERIQEIKEAYLKNTNRDYNA</sequence>
<evidence type="ECO:0000313" key="1">
    <source>
        <dbReference type="EMBL" id="CAB4182089.1"/>
    </source>
</evidence>
<name>A0A6J5QCL8_9CAUD</name>
<dbReference type="EMBL" id="LR797022">
    <property type="protein sequence ID" value="CAB4182089.1"/>
    <property type="molecule type" value="Genomic_DNA"/>
</dbReference>
<organism evidence="1">
    <name type="scientific">uncultured Caudovirales phage</name>
    <dbReference type="NCBI Taxonomy" id="2100421"/>
    <lineage>
        <taxon>Viruses</taxon>
        <taxon>Duplodnaviria</taxon>
        <taxon>Heunggongvirae</taxon>
        <taxon>Uroviricota</taxon>
        <taxon>Caudoviricetes</taxon>
        <taxon>Peduoviridae</taxon>
        <taxon>Maltschvirus</taxon>
        <taxon>Maltschvirus maltsch</taxon>
    </lineage>
</organism>
<protein>
    <submittedName>
        <fullName evidence="1">Uncharacterized protein</fullName>
    </submittedName>
</protein>
<gene>
    <name evidence="1" type="ORF">UFOVP1071_140</name>
</gene>
<proteinExistence type="predicted"/>
<accession>A0A6J5QCL8</accession>